<dbReference type="GO" id="GO:0032259">
    <property type="term" value="P:methylation"/>
    <property type="evidence" value="ECO:0007669"/>
    <property type="project" value="UniProtKB-KW"/>
</dbReference>
<dbReference type="InterPro" id="IPR035451">
    <property type="entry name" value="Ada-like_dom_sf"/>
</dbReference>
<protein>
    <submittedName>
        <fullName evidence="8">Methylphosphotriester-DNA--protein-cysteine methyltransferase family protein</fullName>
    </submittedName>
</protein>
<dbReference type="GO" id="GO:0043565">
    <property type="term" value="F:sequence-specific DNA binding"/>
    <property type="evidence" value="ECO:0007669"/>
    <property type="project" value="InterPro"/>
</dbReference>
<dbReference type="PIRSF" id="PIRSF000408">
    <property type="entry name" value="Alkyltransferas_AdaA"/>
    <property type="match status" value="1"/>
</dbReference>
<feature type="domain" description="HTH araC/xylS-type" evidence="7">
    <location>
        <begin position="83"/>
        <end position="180"/>
    </location>
</feature>
<dbReference type="SUPFAM" id="SSF57884">
    <property type="entry name" value="Ada DNA repair protein, N-terminal domain (N-Ada 10)"/>
    <property type="match status" value="1"/>
</dbReference>
<keyword evidence="9" id="KW-1185">Reference proteome</keyword>
<gene>
    <name evidence="8" type="ORF">HIJ39_11930</name>
</gene>
<evidence type="ECO:0000256" key="3">
    <source>
        <dbReference type="ARBA" id="ARBA00023015"/>
    </source>
</evidence>
<evidence type="ECO:0000313" key="8">
    <source>
        <dbReference type="EMBL" id="NMP23051.1"/>
    </source>
</evidence>
<dbReference type="Pfam" id="PF02805">
    <property type="entry name" value="Ada_Zn_binding"/>
    <property type="match status" value="1"/>
</dbReference>
<keyword evidence="4" id="KW-0238">DNA-binding</keyword>
<dbReference type="Gene3D" id="1.10.10.60">
    <property type="entry name" value="Homeodomain-like"/>
    <property type="match status" value="1"/>
</dbReference>
<dbReference type="InterPro" id="IPR018060">
    <property type="entry name" value="HTH_AraC"/>
</dbReference>
<dbReference type="Gene3D" id="3.40.10.10">
    <property type="entry name" value="DNA Methylphosphotriester Repair Domain"/>
    <property type="match status" value="1"/>
</dbReference>
<dbReference type="InterPro" id="IPR004026">
    <property type="entry name" value="Ada_DNA_repair_Zn-bd"/>
</dbReference>
<evidence type="ECO:0000256" key="6">
    <source>
        <dbReference type="ARBA" id="ARBA00023163"/>
    </source>
</evidence>
<dbReference type="RefSeq" id="WP_169099962.1">
    <property type="nucleotide sequence ID" value="NZ_JABBVZ010000038.1"/>
</dbReference>
<dbReference type="GO" id="GO:0008270">
    <property type="term" value="F:zinc ion binding"/>
    <property type="evidence" value="ECO:0007669"/>
    <property type="project" value="InterPro"/>
</dbReference>
<dbReference type="GO" id="GO:0006281">
    <property type="term" value="P:DNA repair"/>
    <property type="evidence" value="ECO:0007669"/>
    <property type="project" value="InterPro"/>
</dbReference>
<dbReference type="EMBL" id="JABBVZ010000038">
    <property type="protein sequence ID" value="NMP23051.1"/>
    <property type="molecule type" value="Genomic_DNA"/>
</dbReference>
<dbReference type="InterPro" id="IPR016220">
    <property type="entry name" value="Me-P-triester_DNA_alkyl-Trfase"/>
</dbReference>
<dbReference type="Proteomes" id="UP000533476">
    <property type="component" value="Unassembled WGS sequence"/>
</dbReference>
<keyword evidence="6" id="KW-0804">Transcription</keyword>
<organism evidence="8 9">
    <name type="scientific">Sulfobacillus harzensis</name>
    <dbReference type="NCBI Taxonomy" id="2729629"/>
    <lineage>
        <taxon>Bacteria</taxon>
        <taxon>Bacillati</taxon>
        <taxon>Bacillota</taxon>
        <taxon>Clostridia</taxon>
        <taxon>Eubacteriales</taxon>
        <taxon>Clostridiales Family XVII. Incertae Sedis</taxon>
        <taxon>Sulfobacillus</taxon>
    </lineage>
</organism>
<evidence type="ECO:0000256" key="1">
    <source>
        <dbReference type="ARBA" id="ARBA00001947"/>
    </source>
</evidence>
<dbReference type="InterPro" id="IPR009057">
    <property type="entry name" value="Homeodomain-like_sf"/>
</dbReference>
<dbReference type="PANTHER" id="PTHR43280">
    <property type="entry name" value="ARAC-FAMILY TRANSCRIPTIONAL REGULATOR"/>
    <property type="match status" value="1"/>
</dbReference>
<evidence type="ECO:0000256" key="2">
    <source>
        <dbReference type="ARBA" id="ARBA00022603"/>
    </source>
</evidence>
<evidence type="ECO:0000256" key="4">
    <source>
        <dbReference type="ARBA" id="ARBA00023125"/>
    </source>
</evidence>
<reference evidence="8 9" key="1">
    <citation type="submission" date="2020-04" db="EMBL/GenBank/DDBJ databases">
        <authorList>
            <person name="Zhang R."/>
            <person name="Schippers A."/>
        </authorList>
    </citation>
    <scope>NUCLEOTIDE SEQUENCE [LARGE SCALE GENOMIC DNA]</scope>
    <source>
        <strain evidence="8 9">DSM 109850</strain>
    </source>
</reference>
<proteinExistence type="predicted"/>
<dbReference type="AlphaFoldDB" id="A0A7Y0L5E7"/>
<dbReference type="GO" id="GO:0003700">
    <property type="term" value="F:DNA-binding transcription factor activity"/>
    <property type="evidence" value="ECO:0007669"/>
    <property type="project" value="InterPro"/>
</dbReference>
<comment type="caution">
    <text evidence="8">The sequence shown here is derived from an EMBL/GenBank/DDBJ whole genome shotgun (WGS) entry which is preliminary data.</text>
</comment>
<dbReference type="Pfam" id="PF12833">
    <property type="entry name" value="HTH_18"/>
    <property type="match status" value="1"/>
</dbReference>
<keyword evidence="2 8" id="KW-0489">Methyltransferase</keyword>
<name>A0A7Y0L5E7_9FIRM</name>
<dbReference type="GO" id="GO:0008168">
    <property type="term" value="F:methyltransferase activity"/>
    <property type="evidence" value="ECO:0007669"/>
    <property type="project" value="UniProtKB-KW"/>
</dbReference>
<dbReference type="PANTHER" id="PTHR43280:SF2">
    <property type="entry name" value="HTH-TYPE TRANSCRIPTIONAL REGULATOR EXSA"/>
    <property type="match status" value="1"/>
</dbReference>
<keyword evidence="5" id="KW-0010">Activator</keyword>
<dbReference type="PROSITE" id="PS01124">
    <property type="entry name" value="HTH_ARAC_FAMILY_2"/>
    <property type="match status" value="1"/>
</dbReference>
<keyword evidence="8" id="KW-0808">Transferase</keyword>
<dbReference type="SUPFAM" id="SSF46689">
    <property type="entry name" value="Homeodomain-like"/>
    <property type="match status" value="1"/>
</dbReference>
<comment type="cofactor">
    <cofactor evidence="1">
        <name>Zn(2+)</name>
        <dbReference type="ChEBI" id="CHEBI:29105"/>
    </cofactor>
</comment>
<keyword evidence="3" id="KW-0805">Transcription regulation</keyword>
<evidence type="ECO:0000313" key="9">
    <source>
        <dbReference type="Proteomes" id="UP000533476"/>
    </source>
</evidence>
<evidence type="ECO:0000259" key="7">
    <source>
        <dbReference type="PROSITE" id="PS01124"/>
    </source>
</evidence>
<evidence type="ECO:0000256" key="5">
    <source>
        <dbReference type="ARBA" id="ARBA00023159"/>
    </source>
</evidence>
<dbReference type="SMART" id="SM00342">
    <property type="entry name" value="HTH_ARAC"/>
    <property type="match status" value="1"/>
</dbReference>
<accession>A0A7Y0L5E7</accession>
<sequence>MEVTDALYAAILARDSRFDGIYFIGIASTKIVCFPSCHSKIPRRENIHVFRSLDAARRAGFRPCKRCRPDSRWGQTPDAMLASRALSLLYEVFPTALPLHEAARRLHVSPRQLSRTLNRVWHMSWHARYDALWQERATDLLGDTSVTIRAVAERLQTRPSYFTRRFHKLVGQSPAQFRCNMSKGGIQ</sequence>